<comment type="caution">
    <text evidence="2">The sequence shown here is derived from an EMBL/GenBank/DDBJ whole genome shotgun (WGS) entry which is preliminary data.</text>
</comment>
<protein>
    <submittedName>
        <fullName evidence="2">Uncharacterized protein</fullName>
    </submittedName>
</protein>
<feature type="compositionally biased region" description="Low complexity" evidence="1">
    <location>
        <begin position="76"/>
        <end position="95"/>
    </location>
</feature>
<evidence type="ECO:0000256" key="1">
    <source>
        <dbReference type="SAM" id="MobiDB-lite"/>
    </source>
</evidence>
<feature type="region of interest" description="Disordered" evidence="1">
    <location>
        <begin position="1"/>
        <end position="109"/>
    </location>
</feature>
<sequence>MSQSRKASRSSRPPNTPRSIAPAPIAVPTGSNLSMPRQEQPFSNLDYGAPSMNLAGSSSSDRLPSNSMIPPSKTASTQSYGLSVSSSSPNPSTSSLLMRPPSTLGNTIPSPSPTTIYALPPYTPYPEFLAPSPSPIPSSFQTQALSPTREDYQAYAHFCRQILETFRNMARGLLGARPGLYQIQQNHDTIAVPIPTRQEHRRLAAQTSAAVSELCQYLPLPPTPPYHDRRSQEDIALTSQTLWIISYPHHLTAAGEMRSGLTDYFRNADRNLKILCRNVEWGFLARRCRRKFALFIEELPWFEFETMFDEGEGEYFVPQRVGV</sequence>
<feature type="compositionally biased region" description="Polar residues" evidence="1">
    <location>
        <begin position="54"/>
        <end position="75"/>
    </location>
</feature>
<dbReference type="AlphaFoldDB" id="A0A4Z1PJ90"/>
<evidence type="ECO:0000313" key="3">
    <source>
        <dbReference type="Proteomes" id="UP000298493"/>
    </source>
</evidence>
<gene>
    <name evidence="2" type="ORF">E6O75_ATG03086</name>
</gene>
<dbReference type="Proteomes" id="UP000298493">
    <property type="component" value="Unassembled WGS sequence"/>
</dbReference>
<accession>A0A4Z1PJ90</accession>
<keyword evidence="3" id="KW-1185">Reference proteome</keyword>
<proteinExistence type="predicted"/>
<feature type="compositionally biased region" description="Polar residues" evidence="1">
    <location>
        <begin position="29"/>
        <end position="43"/>
    </location>
</feature>
<feature type="compositionally biased region" description="Low complexity" evidence="1">
    <location>
        <begin position="10"/>
        <end position="19"/>
    </location>
</feature>
<evidence type="ECO:0000313" key="2">
    <source>
        <dbReference type="EMBL" id="TID23450.1"/>
    </source>
</evidence>
<dbReference type="EMBL" id="SNSC02000006">
    <property type="protein sequence ID" value="TID23450.1"/>
    <property type="molecule type" value="Genomic_DNA"/>
</dbReference>
<reference evidence="2 3" key="1">
    <citation type="submission" date="2019-04" db="EMBL/GenBank/DDBJ databases">
        <title>High contiguity whole genome sequence and gene annotation resource for two Venturia nashicola isolates.</title>
        <authorList>
            <person name="Prokchorchik M."/>
            <person name="Won K."/>
            <person name="Lee Y."/>
            <person name="Choi E.D."/>
            <person name="Segonzac C."/>
            <person name="Sohn K.H."/>
        </authorList>
    </citation>
    <scope>NUCLEOTIDE SEQUENCE [LARGE SCALE GENOMIC DNA]</scope>
    <source>
        <strain evidence="2 3">PRI2</strain>
    </source>
</reference>
<name>A0A4Z1PJ90_9PEZI</name>
<organism evidence="2 3">
    <name type="scientific">Venturia nashicola</name>
    <dbReference type="NCBI Taxonomy" id="86259"/>
    <lineage>
        <taxon>Eukaryota</taxon>
        <taxon>Fungi</taxon>
        <taxon>Dikarya</taxon>
        <taxon>Ascomycota</taxon>
        <taxon>Pezizomycotina</taxon>
        <taxon>Dothideomycetes</taxon>
        <taxon>Pleosporomycetidae</taxon>
        <taxon>Venturiales</taxon>
        <taxon>Venturiaceae</taxon>
        <taxon>Venturia</taxon>
    </lineage>
</organism>